<comment type="caution">
    <text evidence="4">The sequence shown here is derived from an EMBL/GenBank/DDBJ whole genome shotgun (WGS) entry which is preliminary data.</text>
</comment>
<name>A0ABP8RF33_9PSEU</name>
<organism evidence="4 5">
    <name type="scientific">Pseudonocardia xishanensis</name>
    <dbReference type="NCBI Taxonomy" id="630995"/>
    <lineage>
        <taxon>Bacteria</taxon>
        <taxon>Bacillati</taxon>
        <taxon>Actinomycetota</taxon>
        <taxon>Actinomycetes</taxon>
        <taxon>Pseudonocardiales</taxon>
        <taxon>Pseudonocardiaceae</taxon>
        <taxon>Pseudonocardia</taxon>
    </lineage>
</organism>
<sequence length="271" mass="30710">MSLREASGEWLRAAELEESIRRAYCGLLDRTLPTFGDMPLRDLSPRILEQFYADLRRCRLRCTPRRGRRDHVCQPFAASTVRQMRWVISGTVQSAVRWGRLDTNLARGTRIPRPKVPEPDPPTPREAAILLDRAFVLDDDWGTLIWLVMTTGIRRGELRGLRFGRLHLDEEIVDIRRSRVGGREKDTKAHHASGHGASVATPQGLRSPGRLRRPRSRRTLEGGHLHPLPGHPRRGVPRGPNPSPLPRPHAGHRPAHRGRDRDRSGQRAPTA</sequence>
<feature type="compositionally biased region" description="Low complexity" evidence="3">
    <location>
        <begin position="194"/>
        <end position="208"/>
    </location>
</feature>
<dbReference type="Proteomes" id="UP001501598">
    <property type="component" value="Unassembled WGS sequence"/>
</dbReference>
<accession>A0ABP8RF33</accession>
<dbReference type="InterPro" id="IPR010998">
    <property type="entry name" value="Integrase_recombinase_N"/>
</dbReference>
<dbReference type="InterPro" id="IPR011010">
    <property type="entry name" value="DNA_brk_join_enz"/>
</dbReference>
<dbReference type="Gene3D" id="1.10.443.10">
    <property type="entry name" value="Intergrase catalytic core"/>
    <property type="match status" value="1"/>
</dbReference>
<gene>
    <name evidence="4" type="ORF">GCM10023175_05330</name>
</gene>
<keyword evidence="1" id="KW-0238">DNA-binding</keyword>
<feature type="compositionally biased region" description="Basic and acidic residues" evidence="3">
    <location>
        <begin position="179"/>
        <end position="189"/>
    </location>
</feature>
<dbReference type="Gene3D" id="1.10.150.130">
    <property type="match status" value="1"/>
</dbReference>
<dbReference type="InterPro" id="IPR013762">
    <property type="entry name" value="Integrase-like_cat_sf"/>
</dbReference>
<feature type="region of interest" description="Disordered" evidence="3">
    <location>
        <begin position="179"/>
        <end position="271"/>
    </location>
</feature>
<evidence type="ECO:0000313" key="4">
    <source>
        <dbReference type="EMBL" id="GAA4537174.1"/>
    </source>
</evidence>
<keyword evidence="5" id="KW-1185">Reference proteome</keyword>
<reference evidence="5" key="1">
    <citation type="journal article" date="2019" name="Int. J. Syst. Evol. Microbiol.">
        <title>The Global Catalogue of Microorganisms (GCM) 10K type strain sequencing project: providing services to taxonomists for standard genome sequencing and annotation.</title>
        <authorList>
            <consortium name="The Broad Institute Genomics Platform"/>
            <consortium name="The Broad Institute Genome Sequencing Center for Infectious Disease"/>
            <person name="Wu L."/>
            <person name="Ma J."/>
        </authorList>
    </citation>
    <scope>NUCLEOTIDE SEQUENCE [LARGE SCALE GENOMIC DNA]</scope>
    <source>
        <strain evidence="5">JCM 17906</strain>
    </source>
</reference>
<proteinExistence type="predicted"/>
<evidence type="ECO:0000256" key="1">
    <source>
        <dbReference type="ARBA" id="ARBA00023125"/>
    </source>
</evidence>
<evidence type="ECO:0000313" key="5">
    <source>
        <dbReference type="Proteomes" id="UP001501598"/>
    </source>
</evidence>
<dbReference type="EMBL" id="BAABGT010000009">
    <property type="protein sequence ID" value="GAA4537174.1"/>
    <property type="molecule type" value="Genomic_DNA"/>
</dbReference>
<evidence type="ECO:0008006" key="6">
    <source>
        <dbReference type="Google" id="ProtNLM"/>
    </source>
</evidence>
<protein>
    <recommendedName>
        <fullName evidence="6">Tyr recombinase domain-containing protein</fullName>
    </recommendedName>
</protein>
<evidence type="ECO:0000256" key="3">
    <source>
        <dbReference type="SAM" id="MobiDB-lite"/>
    </source>
</evidence>
<dbReference type="SUPFAM" id="SSF56349">
    <property type="entry name" value="DNA breaking-rejoining enzymes"/>
    <property type="match status" value="1"/>
</dbReference>
<evidence type="ECO:0000256" key="2">
    <source>
        <dbReference type="ARBA" id="ARBA00023172"/>
    </source>
</evidence>
<keyword evidence="2" id="KW-0233">DNA recombination</keyword>